<dbReference type="RefSeq" id="WP_357783082.1">
    <property type="nucleotide sequence ID" value="NZ_JBFAKC010000005.1"/>
</dbReference>
<protein>
    <submittedName>
        <fullName evidence="3">Acyl-CoA thioesterase domain-containing protein</fullName>
    </submittedName>
</protein>
<gene>
    <name evidence="3" type="ORF">AB0I48_12510</name>
</gene>
<evidence type="ECO:0000259" key="1">
    <source>
        <dbReference type="Pfam" id="PF13622"/>
    </source>
</evidence>
<sequence length="276" mass="28807">MNESPHGVFVADGESCVPTPLARGPWGDFVSGQYVGGLLSRAIERCVNDTELHPTRVTIDLSGRALLAPVTVKTTVLRRGRRICVIDAAMVQEGAEVAHARAVYLRRGEQSPNQVWTSPIEMPPPPEIPTAPPAGSASHGLIYSADDPGVPGADLRSWESASQKFIWLTYLTPLVSGEKLTPLTRAVMVADSASAVANYGASGLHFINADYTVTLSRLPEGPSVGMAGLTHNSEAGIATASVALFDRRGPIGTAVTVGIANGGFRPTGARGAATST</sequence>
<keyword evidence="4" id="KW-1185">Reference proteome</keyword>
<dbReference type="InterPro" id="IPR042171">
    <property type="entry name" value="Acyl-CoA_hotdog"/>
</dbReference>
<evidence type="ECO:0000259" key="2">
    <source>
        <dbReference type="Pfam" id="PF20789"/>
    </source>
</evidence>
<name>A0ABV3FSH6_9NOCA</name>
<dbReference type="SUPFAM" id="SSF54637">
    <property type="entry name" value="Thioesterase/thiol ester dehydrase-isomerase"/>
    <property type="match status" value="1"/>
</dbReference>
<reference evidence="3 4" key="1">
    <citation type="submission" date="2024-06" db="EMBL/GenBank/DDBJ databases">
        <title>The Natural Products Discovery Center: Release of the First 8490 Sequenced Strains for Exploring Actinobacteria Biosynthetic Diversity.</title>
        <authorList>
            <person name="Kalkreuter E."/>
            <person name="Kautsar S.A."/>
            <person name="Yang D."/>
            <person name="Bader C.D."/>
            <person name="Teijaro C.N."/>
            <person name="Fluegel L."/>
            <person name="Davis C.M."/>
            <person name="Simpson J.R."/>
            <person name="Lauterbach L."/>
            <person name="Steele A.D."/>
            <person name="Gui C."/>
            <person name="Meng S."/>
            <person name="Li G."/>
            <person name="Viehrig K."/>
            <person name="Ye F."/>
            <person name="Su P."/>
            <person name="Kiefer A.F."/>
            <person name="Nichols A."/>
            <person name="Cepeda A.J."/>
            <person name="Yan W."/>
            <person name="Fan B."/>
            <person name="Jiang Y."/>
            <person name="Adhikari A."/>
            <person name="Zheng C.-J."/>
            <person name="Schuster L."/>
            <person name="Cowan T.M."/>
            <person name="Smanski M.J."/>
            <person name="Chevrette M.G."/>
            <person name="De Carvalho L.P.S."/>
            <person name="Shen B."/>
        </authorList>
    </citation>
    <scope>NUCLEOTIDE SEQUENCE [LARGE SCALE GENOMIC DNA]</scope>
    <source>
        <strain evidence="3 4">NPDC050403</strain>
    </source>
</reference>
<dbReference type="Proteomes" id="UP001551695">
    <property type="component" value="Unassembled WGS sequence"/>
</dbReference>
<dbReference type="InterPro" id="IPR049449">
    <property type="entry name" value="TesB_ACOT8-like_N"/>
</dbReference>
<proteinExistence type="predicted"/>
<dbReference type="Gene3D" id="2.40.160.210">
    <property type="entry name" value="Acyl-CoA thioesterase, double hotdog domain"/>
    <property type="match status" value="1"/>
</dbReference>
<organism evidence="3 4">
    <name type="scientific">Nocardia aurea</name>
    <dbReference type="NCBI Taxonomy" id="2144174"/>
    <lineage>
        <taxon>Bacteria</taxon>
        <taxon>Bacillati</taxon>
        <taxon>Actinomycetota</taxon>
        <taxon>Actinomycetes</taxon>
        <taxon>Mycobacteriales</taxon>
        <taxon>Nocardiaceae</taxon>
        <taxon>Nocardia</taxon>
    </lineage>
</organism>
<dbReference type="Pfam" id="PF13622">
    <property type="entry name" value="4HBT_3"/>
    <property type="match status" value="1"/>
</dbReference>
<evidence type="ECO:0000313" key="3">
    <source>
        <dbReference type="EMBL" id="MEV0708381.1"/>
    </source>
</evidence>
<dbReference type="InterPro" id="IPR029069">
    <property type="entry name" value="HotDog_dom_sf"/>
</dbReference>
<dbReference type="Pfam" id="PF20789">
    <property type="entry name" value="4HBT_3C"/>
    <property type="match status" value="1"/>
</dbReference>
<feature type="domain" description="Acyl-CoA thioesterase-like C-terminal" evidence="2">
    <location>
        <begin position="125"/>
        <end position="255"/>
    </location>
</feature>
<evidence type="ECO:0000313" key="4">
    <source>
        <dbReference type="Proteomes" id="UP001551695"/>
    </source>
</evidence>
<feature type="domain" description="Acyl-CoA thioesterase-like N-terminal HotDog" evidence="1">
    <location>
        <begin position="24"/>
        <end position="104"/>
    </location>
</feature>
<comment type="caution">
    <text evidence="3">The sequence shown here is derived from an EMBL/GenBank/DDBJ whole genome shotgun (WGS) entry which is preliminary data.</text>
</comment>
<dbReference type="EMBL" id="JBFAKC010000005">
    <property type="protein sequence ID" value="MEV0708381.1"/>
    <property type="molecule type" value="Genomic_DNA"/>
</dbReference>
<accession>A0ABV3FSH6</accession>
<dbReference type="InterPro" id="IPR049450">
    <property type="entry name" value="ACOT8-like_C"/>
</dbReference>